<feature type="domain" description="VOC" evidence="2">
    <location>
        <begin position="29"/>
        <end position="144"/>
    </location>
</feature>
<evidence type="ECO:0000313" key="3">
    <source>
        <dbReference type="EMBL" id="MFE1754156.1"/>
    </source>
</evidence>
<accession>A0ABW6HC06</accession>
<evidence type="ECO:0000259" key="2">
    <source>
        <dbReference type="PROSITE" id="PS51819"/>
    </source>
</evidence>
<name>A0ABW6HC06_9ACTN</name>
<proteinExistence type="predicted"/>
<protein>
    <submittedName>
        <fullName evidence="3">VOC family protein</fullName>
    </submittedName>
</protein>
<dbReference type="SUPFAM" id="SSF54593">
    <property type="entry name" value="Glyoxalase/Bleomycin resistance protein/Dihydroxybiphenyl dioxygenase"/>
    <property type="match status" value="1"/>
</dbReference>
<dbReference type="CDD" id="cd06587">
    <property type="entry name" value="VOC"/>
    <property type="match status" value="1"/>
</dbReference>
<dbReference type="EMBL" id="JBHYTS010000053">
    <property type="protein sequence ID" value="MFE1754156.1"/>
    <property type="molecule type" value="Genomic_DNA"/>
</dbReference>
<evidence type="ECO:0000256" key="1">
    <source>
        <dbReference type="SAM" id="MobiDB-lite"/>
    </source>
</evidence>
<dbReference type="RefSeq" id="WP_381808857.1">
    <property type="nucleotide sequence ID" value="NZ_JBHYTS010000053.1"/>
</dbReference>
<dbReference type="Pfam" id="PF00903">
    <property type="entry name" value="Glyoxalase"/>
    <property type="match status" value="1"/>
</dbReference>
<dbReference type="Proteomes" id="UP001599756">
    <property type="component" value="Unassembled WGS sequence"/>
</dbReference>
<evidence type="ECO:0000313" key="4">
    <source>
        <dbReference type="Proteomes" id="UP001599756"/>
    </source>
</evidence>
<reference evidence="3 4" key="1">
    <citation type="submission" date="2024-09" db="EMBL/GenBank/DDBJ databases">
        <title>The Natural Products Discovery Center: Release of the First 8490 Sequenced Strains for Exploring Actinobacteria Biosynthetic Diversity.</title>
        <authorList>
            <person name="Kalkreuter E."/>
            <person name="Kautsar S.A."/>
            <person name="Yang D."/>
            <person name="Bader C.D."/>
            <person name="Teijaro C.N."/>
            <person name="Fluegel L."/>
            <person name="Davis C.M."/>
            <person name="Simpson J.R."/>
            <person name="Lauterbach L."/>
            <person name="Steele A.D."/>
            <person name="Gui C."/>
            <person name="Meng S."/>
            <person name="Li G."/>
            <person name="Viehrig K."/>
            <person name="Ye F."/>
            <person name="Su P."/>
            <person name="Kiefer A.F."/>
            <person name="Nichols A."/>
            <person name="Cepeda A.J."/>
            <person name="Yan W."/>
            <person name="Fan B."/>
            <person name="Jiang Y."/>
            <person name="Adhikari A."/>
            <person name="Zheng C.-J."/>
            <person name="Schuster L."/>
            <person name="Cowan T.M."/>
            <person name="Smanski M.J."/>
            <person name="Chevrette M.G."/>
            <person name="De Carvalho L.P.S."/>
            <person name="Shen B."/>
        </authorList>
    </citation>
    <scope>NUCLEOTIDE SEQUENCE [LARGE SCALE GENOMIC DNA]</scope>
    <source>
        <strain evidence="3 4">NPDC059500</strain>
    </source>
</reference>
<dbReference type="InterPro" id="IPR029068">
    <property type="entry name" value="Glyas_Bleomycin-R_OHBP_Dase"/>
</dbReference>
<dbReference type="InterPro" id="IPR037523">
    <property type="entry name" value="VOC_core"/>
</dbReference>
<dbReference type="Gene3D" id="3.10.180.10">
    <property type="entry name" value="2,3-Dihydroxybiphenyl 1,2-Dioxygenase, domain 1"/>
    <property type="match status" value="1"/>
</dbReference>
<comment type="caution">
    <text evidence="3">The sequence shown here is derived from an EMBL/GenBank/DDBJ whole genome shotgun (WGS) entry which is preliminary data.</text>
</comment>
<dbReference type="InterPro" id="IPR004360">
    <property type="entry name" value="Glyas_Fos-R_dOase_dom"/>
</dbReference>
<dbReference type="PROSITE" id="PS51819">
    <property type="entry name" value="VOC"/>
    <property type="match status" value="1"/>
</dbReference>
<organism evidence="3 4">
    <name type="scientific">Streptomyces anandii</name>
    <dbReference type="NCBI Taxonomy" id="285454"/>
    <lineage>
        <taxon>Bacteria</taxon>
        <taxon>Bacillati</taxon>
        <taxon>Actinomycetota</taxon>
        <taxon>Actinomycetes</taxon>
        <taxon>Kitasatosporales</taxon>
        <taxon>Streptomycetaceae</taxon>
        <taxon>Streptomyces</taxon>
    </lineage>
</organism>
<keyword evidence="4" id="KW-1185">Reference proteome</keyword>
<feature type="region of interest" description="Disordered" evidence="1">
    <location>
        <begin position="1"/>
        <end position="24"/>
    </location>
</feature>
<sequence length="161" mass="17570">MGADAASMPDGGEPAVGRADPPGVGGGPRLASVVMFVRDLDRSVEFYRELLKMRVTVRTATAALLVGSDDTQVYLRRMGRVTHGLGGIGVQYVIWTADSLDDLHRCERLLKERSAHTSSREMADGFTVVEGRDPDDLPLVIAHPGPSKAARHEIMQRIYAW</sequence>
<gene>
    <name evidence="3" type="ORF">ACFW88_27050</name>
</gene>